<accession>A0ABT7BW22</accession>
<name>A0ABT7BW22_9CYAN</name>
<dbReference type="Gene3D" id="3.30.540.10">
    <property type="entry name" value="Fructose-1,6-Bisphosphatase, subunit A, domain 1"/>
    <property type="match status" value="1"/>
</dbReference>
<dbReference type="PRINTS" id="PR00377">
    <property type="entry name" value="IMPHPHTASES"/>
</dbReference>
<dbReference type="Gene3D" id="3.40.190.80">
    <property type="match status" value="1"/>
</dbReference>
<evidence type="ECO:0000313" key="1">
    <source>
        <dbReference type="EMBL" id="MDJ1183007.1"/>
    </source>
</evidence>
<comment type="caution">
    <text evidence="1">The sequence shown here is derived from an EMBL/GenBank/DDBJ whole genome shotgun (WGS) entry which is preliminary data.</text>
</comment>
<dbReference type="EMBL" id="JAQOSQ010000005">
    <property type="protein sequence ID" value="MDJ1183007.1"/>
    <property type="molecule type" value="Genomic_DNA"/>
</dbReference>
<proteinExistence type="predicted"/>
<dbReference type="RefSeq" id="WP_283757661.1">
    <property type="nucleotide sequence ID" value="NZ_JAQOSQ010000005.1"/>
</dbReference>
<dbReference type="PANTHER" id="PTHR43028">
    <property type="entry name" value="3'(2'),5'-BISPHOSPHATE NUCLEOTIDASE 1"/>
    <property type="match status" value="1"/>
</dbReference>
<gene>
    <name evidence="1" type="ORF">PMH09_07350</name>
</gene>
<reference evidence="1 2" key="1">
    <citation type="submission" date="2023-01" db="EMBL/GenBank/DDBJ databases">
        <title>Novel diversity within Roseofilum (Cyanobacteria; Desertifilaceae) from marine benthic mats with descriptions of four novel species.</title>
        <authorList>
            <person name="Wang Y."/>
            <person name="Berthold D.E."/>
            <person name="Hu J."/>
            <person name="Lefler F.W."/>
            <person name="Laughinghouse H.D. IV."/>
        </authorList>
    </citation>
    <scope>NUCLEOTIDE SEQUENCE [LARGE SCALE GENOMIC DNA]</scope>
    <source>
        <strain evidence="1 2">BLCC-M143</strain>
    </source>
</reference>
<sequence>MQAIASEFNPKIAQLLQECGQQIEVLSQSFVVDEKGPGDYVTNVDRYLDRRLSAEFREMFPRDGIITEENASSRPLFHQGYERLWCIDPLDGTEGLVKGRQDYSVMVGLLQDYQPIAGWIYAPARARLYYGGYDWGLFEMRATELPKAILPKSPLPPSASYCPVQIGYQDRKTYGEAITQHIPNIQFHSLGSFGLKVLEVIFGRVGLYFYFNGRVKLWDTVGPIALAQRAGLVCCDVDGQPLEFSPNAIDPDSLAHLQTIVIGWPDYVEALLPGLQRAVRQVNRVGRR</sequence>
<keyword evidence="2" id="KW-1185">Reference proteome</keyword>
<organism evidence="1 2">
    <name type="scientific">Roseofilum casamattae BLCC-M143</name>
    <dbReference type="NCBI Taxonomy" id="3022442"/>
    <lineage>
        <taxon>Bacteria</taxon>
        <taxon>Bacillati</taxon>
        <taxon>Cyanobacteriota</taxon>
        <taxon>Cyanophyceae</taxon>
        <taxon>Desertifilales</taxon>
        <taxon>Desertifilaceae</taxon>
        <taxon>Roseofilum</taxon>
        <taxon>Roseofilum casamattae</taxon>
    </lineage>
</organism>
<dbReference type="PANTHER" id="PTHR43028:SF5">
    <property type="entry name" value="3'(2'),5'-BISPHOSPHATE NUCLEOTIDASE 1"/>
    <property type="match status" value="1"/>
</dbReference>
<dbReference type="SUPFAM" id="SSF56655">
    <property type="entry name" value="Carbohydrate phosphatase"/>
    <property type="match status" value="1"/>
</dbReference>
<dbReference type="Proteomes" id="UP001232992">
    <property type="component" value="Unassembled WGS sequence"/>
</dbReference>
<dbReference type="InterPro" id="IPR000760">
    <property type="entry name" value="Inositol_monophosphatase-like"/>
</dbReference>
<protein>
    <submittedName>
        <fullName evidence="1">Inositol monophosphatase family protein</fullName>
    </submittedName>
</protein>
<dbReference type="InterPro" id="IPR050725">
    <property type="entry name" value="CysQ/Inositol_MonoPase"/>
</dbReference>
<dbReference type="Pfam" id="PF00459">
    <property type="entry name" value="Inositol_P"/>
    <property type="match status" value="1"/>
</dbReference>
<evidence type="ECO:0000313" key="2">
    <source>
        <dbReference type="Proteomes" id="UP001232992"/>
    </source>
</evidence>